<organism evidence="1 2">
    <name type="scientific">Polyangium sorediatum</name>
    <dbReference type="NCBI Taxonomy" id="889274"/>
    <lineage>
        <taxon>Bacteria</taxon>
        <taxon>Pseudomonadati</taxon>
        <taxon>Myxococcota</taxon>
        <taxon>Polyangia</taxon>
        <taxon>Polyangiales</taxon>
        <taxon>Polyangiaceae</taxon>
        <taxon>Polyangium</taxon>
    </lineage>
</organism>
<name>A0ABT6P1Y7_9BACT</name>
<dbReference type="RefSeq" id="WP_136971802.1">
    <property type="nucleotide sequence ID" value="NZ_JARZHI010000044.1"/>
</dbReference>
<dbReference type="Proteomes" id="UP001160301">
    <property type="component" value="Unassembled WGS sequence"/>
</dbReference>
<keyword evidence="2" id="KW-1185">Reference proteome</keyword>
<evidence type="ECO:0000313" key="2">
    <source>
        <dbReference type="Proteomes" id="UP001160301"/>
    </source>
</evidence>
<comment type="caution">
    <text evidence="1">The sequence shown here is derived from an EMBL/GenBank/DDBJ whole genome shotgun (WGS) entry which is preliminary data.</text>
</comment>
<dbReference type="EMBL" id="JARZHI010000044">
    <property type="protein sequence ID" value="MDI1434620.1"/>
    <property type="molecule type" value="Genomic_DNA"/>
</dbReference>
<reference evidence="1 2" key="1">
    <citation type="submission" date="2023-04" db="EMBL/GenBank/DDBJ databases">
        <title>The genome sequence of Polyangium sorediatum DSM14670.</title>
        <authorList>
            <person name="Zhang X."/>
        </authorList>
    </citation>
    <scope>NUCLEOTIDE SEQUENCE [LARGE SCALE GENOMIC DNA]</scope>
    <source>
        <strain evidence="1 2">DSM 14670</strain>
    </source>
</reference>
<proteinExistence type="predicted"/>
<sequence length="113" mass="12501">MNEKVYCFEVVKADLDAFLGSLMLGTLQAMRSGLWSLDAGIWTLGRPCFRDPLERASVPEELVAVLQEADELSALAELAGRAAADARLDELIAIVQLHLAKDESHHWRAVVRE</sequence>
<accession>A0ABT6P1Y7</accession>
<protein>
    <submittedName>
        <fullName evidence="1">Uncharacterized protein</fullName>
    </submittedName>
</protein>
<evidence type="ECO:0000313" key="1">
    <source>
        <dbReference type="EMBL" id="MDI1434620.1"/>
    </source>
</evidence>
<gene>
    <name evidence="1" type="ORF">QHF89_34285</name>
</gene>